<accession>A0A6B0S3A7</accession>
<dbReference type="Proteomes" id="UP000322234">
    <property type="component" value="Unassembled WGS sequence"/>
</dbReference>
<dbReference type="EMBL" id="VBQZ03000163">
    <property type="protein sequence ID" value="MXQ96465.1"/>
    <property type="molecule type" value="Genomic_DNA"/>
</dbReference>
<organism evidence="2 3">
    <name type="scientific">Bos mutus</name>
    <name type="common">wild yak</name>
    <dbReference type="NCBI Taxonomy" id="72004"/>
    <lineage>
        <taxon>Eukaryota</taxon>
        <taxon>Metazoa</taxon>
        <taxon>Chordata</taxon>
        <taxon>Craniata</taxon>
        <taxon>Vertebrata</taxon>
        <taxon>Euteleostomi</taxon>
        <taxon>Mammalia</taxon>
        <taxon>Eutheria</taxon>
        <taxon>Laurasiatheria</taxon>
        <taxon>Artiodactyla</taxon>
        <taxon>Ruminantia</taxon>
        <taxon>Pecora</taxon>
        <taxon>Bovidae</taxon>
        <taxon>Bovinae</taxon>
        <taxon>Bos</taxon>
    </lineage>
</organism>
<dbReference type="AlphaFoldDB" id="A0A6B0S3A7"/>
<name>A0A6B0S3A7_9CETA</name>
<evidence type="ECO:0000313" key="3">
    <source>
        <dbReference type="Proteomes" id="UP000322234"/>
    </source>
</evidence>
<protein>
    <submittedName>
        <fullName evidence="2">Uncharacterized protein</fullName>
    </submittedName>
</protein>
<evidence type="ECO:0000256" key="1">
    <source>
        <dbReference type="SAM" id="MobiDB-lite"/>
    </source>
</evidence>
<reference evidence="2" key="1">
    <citation type="submission" date="2019-10" db="EMBL/GenBank/DDBJ databases">
        <title>The sequence and de novo assembly of the wild yak genome.</title>
        <authorList>
            <person name="Liu Y."/>
        </authorList>
    </citation>
    <scope>NUCLEOTIDE SEQUENCE [LARGE SCALE GENOMIC DNA]</scope>
    <source>
        <strain evidence="2">WY2019</strain>
    </source>
</reference>
<comment type="caution">
    <text evidence="2">The sequence shown here is derived from an EMBL/GenBank/DDBJ whole genome shotgun (WGS) entry which is preliminary data.</text>
</comment>
<sequence>MPLSIVLQDVDIHAPGQSQETKESKRQPFDWTSTGLEFHPVKRAQHQSDSLGGNHREPDGKLSQMKCGFAAVTLARDGRKYV</sequence>
<keyword evidence="3" id="KW-1185">Reference proteome</keyword>
<gene>
    <name evidence="2" type="ORF">E5288_WYG003421</name>
</gene>
<proteinExistence type="predicted"/>
<feature type="region of interest" description="Disordered" evidence="1">
    <location>
        <begin position="8"/>
        <end position="63"/>
    </location>
</feature>
<evidence type="ECO:0000313" key="2">
    <source>
        <dbReference type="EMBL" id="MXQ96465.1"/>
    </source>
</evidence>